<dbReference type="EMBL" id="FMYL01000005">
    <property type="protein sequence ID" value="SDB93117.1"/>
    <property type="molecule type" value="Genomic_DNA"/>
</dbReference>
<feature type="transmembrane region" description="Helical" evidence="8">
    <location>
        <begin position="100"/>
        <end position="121"/>
    </location>
</feature>
<organism evidence="9 10">
    <name type="scientific">Acinetobacter boissieri</name>
    <dbReference type="NCBI Taxonomy" id="1219383"/>
    <lineage>
        <taxon>Bacteria</taxon>
        <taxon>Pseudomonadati</taxon>
        <taxon>Pseudomonadota</taxon>
        <taxon>Gammaproteobacteria</taxon>
        <taxon>Moraxellales</taxon>
        <taxon>Moraxellaceae</taxon>
        <taxon>Acinetobacter</taxon>
    </lineage>
</organism>
<reference evidence="10" key="1">
    <citation type="submission" date="2016-09" db="EMBL/GenBank/DDBJ databases">
        <authorList>
            <person name="Varghese N."/>
            <person name="Submissions S."/>
        </authorList>
    </citation>
    <scope>NUCLEOTIDE SEQUENCE [LARGE SCALE GENOMIC DNA]</scope>
    <source>
        <strain evidence="10">ANC 4422</strain>
    </source>
</reference>
<feature type="transmembrane region" description="Helical" evidence="8">
    <location>
        <begin position="361"/>
        <end position="379"/>
    </location>
</feature>
<dbReference type="InterPro" id="IPR000060">
    <property type="entry name" value="BCCT_transptr"/>
</dbReference>
<evidence type="ECO:0000256" key="1">
    <source>
        <dbReference type="ARBA" id="ARBA00004651"/>
    </source>
</evidence>
<evidence type="ECO:0000256" key="8">
    <source>
        <dbReference type="SAM" id="Phobius"/>
    </source>
</evidence>
<feature type="transmembrane region" description="Helical" evidence="8">
    <location>
        <begin position="488"/>
        <end position="508"/>
    </location>
</feature>
<evidence type="ECO:0000256" key="2">
    <source>
        <dbReference type="ARBA" id="ARBA00005658"/>
    </source>
</evidence>
<evidence type="ECO:0000256" key="5">
    <source>
        <dbReference type="ARBA" id="ARBA00022692"/>
    </source>
</evidence>
<accession>A0A1G6HFK9</accession>
<feature type="transmembrane region" description="Helical" evidence="8">
    <location>
        <begin position="149"/>
        <end position="172"/>
    </location>
</feature>
<feature type="transmembrane region" description="Helical" evidence="8">
    <location>
        <begin position="241"/>
        <end position="259"/>
    </location>
</feature>
<evidence type="ECO:0000256" key="3">
    <source>
        <dbReference type="ARBA" id="ARBA00022448"/>
    </source>
</evidence>
<keyword evidence="7 8" id="KW-0472">Membrane</keyword>
<protein>
    <submittedName>
        <fullName evidence="9">Choline/glycine/proline betaine transport protein</fullName>
    </submittedName>
</protein>
<name>A0A1G6HFK9_9GAMM</name>
<dbReference type="PANTHER" id="PTHR30047:SF7">
    <property type="entry name" value="HIGH-AFFINITY CHOLINE TRANSPORT PROTEIN"/>
    <property type="match status" value="1"/>
</dbReference>
<evidence type="ECO:0000256" key="4">
    <source>
        <dbReference type="ARBA" id="ARBA00022475"/>
    </source>
</evidence>
<proteinExistence type="inferred from homology"/>
<dbReference type="NCBIfam" id="NF007399">
    <property type="entry name" value="PRK09928.1"/>
    <property type="match status" value="1"/>
</dbReference>
<feature type="transmembrane region" description="Helical" evidence="8">
    <location>
        <begin position="460"/>
        <end position="482"/>
    </location>
</feature>
<evidence type="ECO:0000256" key="7">
    <source>
        <dbReference type="ARBA" id="ARBA00023136"/>
    </source>
</evidence>
<sequence>MNQDNSSEGLKATANEDRLNGKVFFLSAGLVLAFALFTIFFKAQATVALDTTLDWVASTFGWYYFAIASVYIVFVIFLASSRYGDIKLGPKHSKPEFSMVSWASMLFAAGIGIDLMFFSVAEPIAQYMQPPVGQGQTIDAARQAITLTIFHYGLTGWCMYALLGIALGYFSYRYNLPLTVRSALYPIFGDKVNGWIGHLVDVAAILGAIFGLATTCGIGVVQLNYGLSLLFGVQEGLTVQAWLVVFAVTISIISATTGVDKGVKFLAEMNVYFAIGLLLFILFLGNSTFLLNSLVLNIGDYISRFPAMTLDTFAYHQDSNPQTGQWVKDWTLFFWAWWVAWSPFVGLFLARISRGRTIREFVLGTLVIPLLFTIAWLSIMGNSALYEVIHGNLQFAQEILAKPELGFYKLLSFYPWFSFTAVLAFITGLLFYVTSADSGAIVLGSFCYRLKDVNSDAPNWIRIFWSIVIGVLTIAMMMSNGITTLQKATVIMGLPFSFVMILVMIGLFKSLRLEDYRNQSTSLNAAPVVGNVDILNWKQRLSRVMHHPGRKATLQMLDTVCKPALEEVMRELESKGVQASVIFNSMTEEWDYGLYHIDLSVGLNDEQNFIYQIWPQRYHAPEFSRRSKLGNTFYYRLETFLFEGSQGNDLMGYNKEQVINDVLDKYERHLTFLHLNREKTTGKSLSFPDPNDS</sequence>
<keyword evidence="4" id="KW-1003">Cell membrane</keyword>
<feature type="transmembrane region" description="Helical" evidence="8">
    <location>
        <begin position="416"/>
        <end position="448"/>
    </location>
</feature>
<comment type="subcellular location">
    <subcellularLocation>
        <location evidence="1">Cell membrane</location>
        <topology evidence="1">Multi-pass membrane protein</topology>
    </subcellularLocation>
</comment>
<dbReference type="InterPro" id="IPR018093">
    <property type="entry name" value="BCCT_CS"/>
</dbReference>
<keyword evidence="6 8" id="KW-1133">Transmembrane helix</keyword>
<feature type="transmembrane region" description="Helical" evidence="8">
    <location>
        <begin position="61"/>
        <end position="79"/>
    </location>
</feature>
<dbReference type="RefSeq" id="WP_092747954.1">
    <property type="nucleotide sequence ID" value="NZ_FMYL01000005.1"/>
</dbReference>
<evidence type="ECO:0000313" key="9">
    <source>
        <dbReference type="EMBL" id="SDB93117.1"/>
    </source>
</evidence>
<dbReference type="AlphaFoldDB" id="A0A1G6HFK9"/>
<feature type="transmembrane region" description="Helical" evidence="8">
    <location>
        <begin position="271"/>
        <end position="291"/>
    </location>
</feature>
<dbReference type="OrthoDB" id="9775735at2"/>
<feature type="transmembrane region" description="Helical" evidence="8">
    <location>
        <begin position="192"/>
        <end position="221"/>
    </location>
</feature>
<dbReference type="NCBIfam" id="TIGR00842">
    <property type="entry name" value="bcct"/>
    <property type="match status" value="1"/>
</dbReference>
<dbReference type="Proteomes" id="UP000242501">
    <property type="component" value="Unassembled WGS sequence"/>
</dbReference>
<feature type="transmembrane region" description="Helical" evidence="8">
    <location>
        <begin position="21"/>
        <end position="41"/>
    </location>
</feature>
<keyword evidence="5 8" id="KW-0812">Transmembrane</keyword>
<dbReference type="PROSITE" id="PS01303">
    <property type="entry name" value="BCCT"/>
    <property type="match status" value="1"/>
</dbReference>
<keyword evidence="3" id="KW-0813">Transport</keyword>
<gene>
    <name evidence="9" type="ORF">SAMN05421733_105162</name>
</gene>
<evidence type="ECO:0000313" key="10">
    <source>
        <dbReference type="Proteomes" id="UP000242501"/>
    </source>
</evidence>
<comment type="similarity">
    <text evidence="2">Belongs to the BCCT transporter (TC 2.A.15) family.</text>
</comment>
<dbReference type="GO" id="GO:0005886">
    <property type="term" value="C:plasma membrane"/>
    <property type="evidence" value="ECO:0007669"/>
    <property type="project" value="UniProtKB-SubCell"/>
</dbReference>
<dbReference type="PANTHER" id="PTHR30047">
    <property type="entry name" value="HIGH-AFFINITY CHOLINE TRANSPORT PROTEIN-RELATED"/>
    <property type="match status" value="1"/>
</dbReference>
<dbReference type="GO" id="GO:0022857">
    <property type="term" value="F:transmembrane transporter activity"/>
    <property type="evidence" value="ECO:0007669"/>
    <property type="project" value="InterPro"/>
</dbReference>
<keyword evidence="10" id="KW-1185">Reference proteome</keyword>
<evidence type="ECO:0000256" key="6">
    <source>
        <dbReference type="ARBA" id="ARBA00022989"/>
    </source>
</evidence>
<feature type="transmembrane region" description="Helical" evidence="8">
    <location>
        <begin position="330"/>
        <end position="349"/>
    </location>
</feature>
<dbReference type="Pfam" id="PF02028">
    <property type="entry name" value="BCCT"/>
    <property type="match status" value="1"/>
</dbReference>
<dbReference type="STRING" id="1219383.SAMN05421733_105162"/>